<evidence type="ECO:0000256" key="7">
    <source>
        <dbReference type="ARBA" id="ARBA00023136"/>
    </source>
</evidence>
<protein>
    <recommendedName>
        <fullName evidence="3">Signal peptidase complex subunit 1</fullName>
    </recommendedName>
</protein>
<dbReference type="GO" id="GO:0006465">
    <property type="term" value="P:signal peptide processing"/>
    <property type="evidence" value="ECO:0007669"/>
    <property type="project" value="InterPro"/>
</dbReference>
<keyword evidence="6 9" id="KW-1133">Transmembrane helix</keyword>
<keyword evidence="5" id="KW-0256">Endoplasmic reticulum</keyword>
<proteinExistence type="inferred from homology"/>
<name>G0S504_CHATD</name>
<dbReference type="Proteomes" id="UP000008066">
    <property type="component" value="Unassembled WGS sequence"/>
</dbReference>
<evidence type="ECO:0000256" key="1">
    <source>
        <dbReference type="ARBA" id="ARBA00004477"/>
    </source>
</evidence>
<dbReference type="GO" id="GO:0005787">
    <property type="term" value="C:signal peptidase complex"/>
    <property type="evidence" value="ECO:0007669"/>
    <property type="project" value="InterPro"/>
</dbReference>
<dbReference type="AlphaFoldDB" id="G0S504"/>
<evidence type="ECO:0000256" key="9">
    <source>
        <dbReference type="SAM" id="Phobius"/>
    </source>
</evidence>
<evidence type="ECO:0000256" key="6">
    <source>
        <dbReference type="ARBA" id="ARBA00022989"/>
    </source>
</evidence>
<dbReference type="OMA" id="IHLTLWT"/>
<dbReference type="Pfam" id="PF06645">
    <property type="entry name" value="SPC12"/>
    <property type="match status" value="1"/>
</dbReference>
<dbReference type="EMBL" id="GL988041">
    <property type="protein sequence ID" value="EGS20529.1"/>
    <property type="molecule type" value="Genomic_DNA"/>
</dbReference>
<dbReference type="GeneID" id="18256400"/>
<gene>
    <name evidence="10" type="ORF">CTHT_0023620</name>
</gene>
<evidence type="ECO:0000256" key="8">
    <source>
        <dbReference type="ARBA" id="ARBA00045204"/>
    </source>
</evidence>
<reference evidence="10 11" key="1">
    <citation type="journal article" date="2011" name="Cell">
        <title>Insight into structure and assembly of the nuclear pore complex by utilizing the genome of a eukaryotic thermophile.</title>
        <authorList>
            <person name="Amlacher S."/>
            <person name="Sarges P."/>
            <person name="Flemming D."/>
            <person name="van Noort V."/>
            <person name="Kunze R."/>
            <person name="Devos D.P."/>
            <person name="Arumugam M."/>
            <person name="Bork P."/>
            <person name="Hurt E."/>
        </authorList>
    </citation>
    <scope>NUCLEOTIDE SEQUENCE [LARGE SCALE GENOMIC DNA]</scope>
    <source>
        <strain evidence="11">DSM 1495 / CBS 144.50 / IMI 039719</strain>
    </source>
</reference>
<dbReference type="PANTHER" id="PTHR13202">
    <property type="entry name" value="MICROSOMAL SIGNAL PEPTIDASE 12 KDA SUBUNIT"/>
    <property type="match status" value="1"/>
</dbReference>
<dbReference type="GO" id="GO:0045047">
    <property type="term" value="P:protein targeting to ER"/>
    <property type="evidence" value="ECO:0007669"/>
    <property type="project" value="TreeGrafter"/>
</dbReference>
<evidence type="ECO:0000313" key="10">
    <source>
        <dbReference type="EMBL" id="EGS20529.1"/>
    </source>
</evidence>
<evidence type="ECO:0000313" key="11">
    <source>
        <dbReference type="Proteomes" id="UP000008066"/>
    </source>
</evidence>
<keyword evidence="4 9" id="KW-0812">Transmembrane</keyword>
<dbReference type="eggNOG" id="KOG4112">
    <property type="taxonomic scope" value="Eukaryota"/>
</dbReference>
<evidence type="ECO:0000256" key="3">
    <source>
        <dbReference type="ARBA" id="ARBA00017059"/>
    </source>
</evidence>
<dbReference type="HOGENOM" id="CLU_134505_2_0_1"/>
<evidence type="ECO:0000256" key="2">
    <source>
        <dbReference type="ARBA" id="ARBA00005245"/>
    </source>
</evidence>
<comment type="function">
    <text evidence="8">Component of the signal peptidase complex (SPC) which catalyzes the cleavage of N-terminal signal sequences from nascent proteins as they are translocated into the lumen of the endoplasmic reticulum. Dispensable for SPC enzymatic activity.</text>
</comment>
<comment type="subcellular location">
    <subcellularLocation>
        <location evidence="1">Endoplasmic reticulum membrane</location>
        <topology evidence="1">Multi-pass membrane protein</topology>
    </subcellularLocation>
</comment>
<dbReference type="RefSeq" id="XP_006692825.1">
    <property type="nucleotide sequence ID" value="XM_006692762.1"/>
</dbReference>
<comment type="similarity">
    <text evidence="2">Belongs to the SPCS1 family.</text>
</comment>
<feature type="transmembrane region" description="Helical" evidence="9">
    <location>
        <begin position="28"/>
        <end position="47"/>
    </location>
</feature>
<organism evidence="11">
    <name type="scientific">Chaetomium thermophilum (strain DSM 1495 / CBS 144.50 / IMI 039719)</name>
    <name type="common">Thermochaetoides thermophila</name>
    <dbReference type="NCBI Taxonomy" id="759272"/>
    <lineage>
        <taxon>Eukaryota</taxon>
        <taxon>Fungi</taxon>
        <taxon>Dikarya</taxon>
        <taxon>Ascomycota</taxon>
        <taxon>Pezizomycotina</taxon>
        <taxon>Sordariomycetes</taxon>
        <taxon>Sordariomycetidae</taxon>
        <taxon>Sordariales</taxon>
        <taxon>Chaetomiaceae</taxon>
        <taxon>Thermochaetoides</taxon>
    </lineage>
</organism>
<feature type="transmembrane region" description="Helical" evidence="9">
    <location>
        <begin position="54"/>
        <end position="74"/>
    </location>
</feature>
<evidence type="ECO:0000256" key="5">
    <source>
        <dbReference type="ARBA" id="ARBA00022824"/>
    </source>
</evidence>
<accession>G0S504</accession>
<dbReference type="InterPro" id="IPR009542">
    <property type="entry name" value="Spc1/SPCS1"/>
</dbReference>
<sequence length="102" mass="11239">MADQLLDQLRDVVEGKIDFEGQKLAERIVNFALSLVGAIAFLAGWLLQDIKLAVYLGLVGTAAVFLIVVPPWPFFNKNPINWLPVAVVAPPVNLVIDEKMLK</sequence>
<evidence type="ECO:0000256" key="4">
    <source>
        <dbReference type="ARBA" id="ARBA00022692"/>
    </source>
</evidence>
<keyword evidence="7 9" id="KW-0472">Membrane</keyword>
<dbReference type="KEGG" id="cthr:CTHT_0023620"/>
<keyword evidence="11" id="KW-1185">Reference proteome</keyword>
<dbReference type="OrthoDB" id="263893at2759"/>
<dbReference type="STRING" id="759272.G0S504"/>
<dbReference type="PANTHER" id="PTHR13202:SF0">
    <property type="entry name" value="SIGNAL PEPTIDASE COMPLEX SUBUNIT 1"/>
    <property type="match status" value="1"/>
</dbReference>